<accession>A0ABP7UZI9</accession>
<comment type="caution">
    <text evidence="1">The sequence shown here is derived from an EMBL/GenBank/DDBJ whole genome shotgun (WGS) entry which is preliminary data.</text>
</comment>
<dbReference type="EMBL" id="BAABDK010000035">
    <property type="protein sequence ID" value="GAA4055945.1"/>
    <property type="molecule type" value="Genomic_DNA"/>
</dbReference>
<organism evidence="1 2">
    <name type="scientific">Hymenobacter glaciei</name>
    <dbReference type="NCBI Taxonomy" id="877209"/>
    <lineage>
        <taxon>Bacteria</taxon>
        <taxon>Pseudomonadati</taxon>
        <taxon>Bacteroidota</taxon>
        <taxon>Cytophagia</taxon>
        <taxon>Cytophagales</taxon>
        <taxon>Hymenobacteraceae</taxon>
        <taxon>Hymenobacter</taxon>
    </lineage>
</organism>
<protein>
    <submittedName>
        <fullName evidence="1">Uncharacterized protein</fullName>
    </submittedName>
</protein>
<evidence type="ECO:0000313" key="1">
    <source>
        <dbReference type="EMBL" id="GAA4055945.1"/>
    </source>
</evidence>
<evidence type="ECO:0000313" key="2">
    <source>
        <dbReference type="Proteomes" id="UP001501469"/>
    </source>
</evidence>
<reference evidence="2" key="1">
    <citation type="journal article" date="2019" name="Int. J. Syst. Evol. Microbiol.">
        <title>The Global Catalogue of Microorganisms (GCM) 10K type strain sequencing project: providing services to taxonomists for standard genome sequencing and annotation.</title>
        <authorList>
            <consortium name="The Broad Institute Genomics Platform"/>
            <consortium name="The Broad Institute Genome Sequencing Center for Infectious Disease"/>
            <person name="Wu L."/>
            <person name="Ma J."/>
        </authorList>
    </citation>
    <scope>NUCLEOTIDE SEQUENCE [LARGE SCALE GENOMIC DNA]</scope>
    <source>
        <strain evidence="2">JCM 17225</strain>
    </source>
</reference>
<proteinExistence type="predicted"/>
<dbReference type="Proteomes" id="UP001501469">
    <property type="component" value="Unassembled WGS sequence"/>
</dbReference>
<sequence>MQRPPLPCLLLLPLLAVLLFGNCGVLQKALTQRTAYQLLGDDFEPTQLTQLRAALQFAQQQRQAYQPGTSQPAAARRAELRRIEAGVQAQLALFMTAKQRRLFRRHRAKIERRLGFTPARSVLQIIPDN</sequence>
<name>A0ABP7UZI9_9BACT</name>
<dbReference type="RefSeq" id="WP_345059921.1">
    <property type="nucleotide sequence ID" value="NZ_BAABDK010000035.1"/>
</dbReference>
<gene>
    <name evidence="1" type="ORF">GCM10022409_49040</name>
</gene>
<keyword evidence="2" id="KW-1185">Reference proteome</keyword>